<keyword evidence="8 10" id="KW-0472">Membrane</keyword>
<comment type="caution">
    <text evidence="11">The sequence shown here is derived from an EMBL/GenBank/DDBJ whole genome shotgun (WGS) entry which is preliminary data.</text>
</comment>
<dbReference type="STRING" id="1185325.A11Y_14808"/>
<evidence type="ECO:0000313" key="11">
    <source>
        <dbReference type="EMBL" id="EJN56506.1"/>
    </source>
</evidence>
<dbReference type="GO" id="GO:0005304">
    <property type="term" value="F:L-valine transmembrane transporter activity"/>
    <property type="evidence" value="ECO:0007669"/>
    <property type="project" value="TreeGrafter"/>
</dbReference>
<dbReference type="Gene3D" id="1.10.3470.10">
    <property type="entry name" value="ABC transporter involved in vitamin B12 uptake, BtuC"/>
    <property type="match status" value="1"/>
</dbReference>
<feature type="transmembrane region" description="Helical" evidence="10">
    <location>
        <begin position="80"/>
        <end position="102"/>
    </location>
</feature>
<feature type="transmembrane region" description="Helical" evidence="10">
    <location>
        <begin position="160"/>
        <end position="179"/>
    </location>
</feature>
<dbReference type="GO" id="GO:0015192">
    <property type="term" value="F:L-phenylalanine transmembrane transporter activity"/>
    <property type="evidence" value="ECO:0007669"/>
    <property type="project" value="TreeGrafter"/>
</dbReference>
<evidence type="ECO:0000256" key="8">
    <source>
        <dbReference type="ARBA" id="ARBA00023136"/>
    </source>
</evidence>
<evidence type="ECO:0000256" key="1">
    <source>
        <dbReference type="ARBA" id="ARBA00004651"/>
    </source>
</evidence>
<dbReference type="Pfam" id="PF02653">
    <property type="entry name" value="BPD_transp_2"/>
    <property type="match status" value="1"/>
</dbReference>
<evidence type="ECO:0000256" key="5">
    <source>
        <dbReference type="ARBA" id="ARBA00022692"/>
    </source>
</evidence>
<name>J2ZU45_9LACO</name>
<feature type="transmembrane region" description="Helical" evidence="10">
    <location>
        <begin position="209"/>
        <end position="231"/>
    </location>
</feature>
<comment type="subcellular location">
    <subcellularLocation>
        <location evidence="1">Cell membrane</location>
        <topology evidence="1">Multi-pass membrane protein</topology>
    </subcellularLocation>
</comment>
<evidence type="ECO:0000256" key="6">
    <source>
        <dbReference type="ARBA" id="ARBA00022970"/>
    </source>
</evidence>
<evidence type="ECO:0000256" key="4">
    <source>
        <dbReference type="ARBA" id="ARBA00022519"/>
    </source>
</evidence>
<dbReference type="SUPFAM" id="SSF81345">
    <property type="entry name" value="ABC transporter involved in vitamin B12 uptake, BtuC"/>
    <property type="match status" value="1"/>
</dbReference>
<dbReference type="PATRIC" id="fig|1185325.3.peg.499"/>
<keyword evidence="5 10" id="KW-0812">Transmembrane</keyword>
<proteinExistence type="inferred from homology"/>
<dbReference type="InterPro" id="IPR052157">
    <property type="entry name" value="BCAA_transport_permease"/>
</dbReference>
<organism evidence="11 12">
    <name type="scientific">Loigolactobacillus coryniformis subsp. coryniformis CECT 5711</name>
    <dbReference type="NCBI Taxonomy" id="1185325"/>
    <lineage>
        <taxon>Bacteria</taxon>
        <taxon>Bacillati</taxon>
        <taxon>Bacillota</taxon>
        <taxon>Bacilli</taxon>
        <taxon>Lactobacillales</taxon>
        <taxon>Lactobacillaceae</taxon>
        <taxon>Loigolactobacillus</taxon>
    </lineage>
</organism>
<dbReference type="InterPro" id="IPR037294">
    <property type="entry name" value="ABC_BtuC-like"/>
</dbReference>
<keyword evidence="7 10" id="KW-1133">Transmembrane helix</keyword>
<comment type="similarity">
    <text evidence="9">Belongs to the binding-protein-dependent transport system permease family. LivHM subfamily.</text>
</comment>
<sequence>MLKSWAPYRTLCHILRRDLPVHTVLQQLVNGLSLGSIYALLALGYTMVYGIIKLINFAHGDIYMLGAFWGYYVINQWHFSFWPALLSAMVFCALAGVIIEYLAYRPLRNSPRIAALITAIGVSFLLENGMSYLFSSNVRNFPQAMHVKSYNFFGAKVSNIQILILVVSIVLMILLQLIIRRTKMGKAMRAVSVDPDAAQLIGINIDRTISFTFALGSALAGAAGVMIGLYYNSIDPLMGMTPGIKAFVAAVLGGIGLIPGAALGGFVIGILETATQALGFSAFKDAVVYVVLIIILLVRPAGILGKNIKEKV</sequence>
<evidence type="ECO:0000313" key="12">
    <source>
        <dbReference type="Proteomes" id="UP000007271"/>
    </source>
</evidence>
<evidence type="ECO:0000256" key="3">
    <source>
        <dbReference type="ARBA" id="ARBA00022475"/>
    </source>
</evidence>
<keyword evidence="6" id="KW-0029">Amino-acid transport</keyword>
<dbReference type="PANTHER" id="PTHR11795:SF371">
    <property type="entry name" value="HIGH-AFFINITY BRANCHED-CHAIN AMINO ACID TRANSPORT SYSTEM PERMEASE PROTEIN LIVH"/>
    <property type="match status" value="1"/>
</dbReference>
<feature type="transmembrane region" description="Helical" evidence="10">
    <location>
        <begin position="114"/>
        <end position="134"/>
    </location>
</feature>
<keyword evidence="2" id="KW-0813">Transport</keyword>
<dbReference type="GO" id="GO:0015188">
    <property type="term" value="F:L-isoleucine transmembrane transporter activity"/>
    <property type="evidence" value="ECO:0007669"/>
    <property type="project" value="TreeGrafter"/>
</dbReference>
<keyword evidence="3" id="KW-1003">Cell membrane</keyword>
<evidence type="ECO:0000256" key="7">
    <source>
        <dbReference type="ARBA" id="ARBA00022989"/>
    </source>
</evidence>
<dbReference type="GO" id="GO:0015808">
    <property type="term" value="P:L-alanine transport"/>
    <property type="evidence" value="ECO:0007669"/>
    <property type="project" value="TreeGrafter"/>
</dbReference>
<accession>J2ZU45</accession>
<keyword evidence="4" id="KW-0997">Cell inner membrane</keyword>
<evidence type="ECO:0000256" key="10">
    <source>
        <dbReference type="SAM" id="Phobius"/>
    </source>
</evidence>
<evidence type="ECO:0000256" key="2">
    <source>
        <dbReference type="ARBA" id="ARBA00022448"/>
    </source>
</evidence>
<dbReference type="AlphaFoldDB" id="J2ZU45"/>
<dbReference type="GO" id="GO:0015190">
    <property type="term" value="F:L-leucine transmembrane transporter activity"/>
    <property type="evidence" value="ECO:0007669"/>
    <property type="project" value="TreeGrafter"/>
</dbReference>
<dbReference type="GO" id="GO:1903806">
    <property type="term" value="P:L-isoleucine import across plasma membrane"/>
    <property type="evidence" value="ECO:0007669"/>
    <property type="project" value="TreeGrafter"/>
</dbReference>
<dbReference type="GO" id="GO:0042941">
    <property type="term" value="P:D-alanine transmembrane transport"/>
    <property type="evidence" value="ECO:0007669"/>
    <property type="project" value="TreeGrafter"/>
</dbReference>
<gene>
    <name evidence="11" type="ORF">A11Y_14808</name>
</gene>
<evidence type="ECO:0000256" key="9">
    <source>
        <dbReference type="ARBA" id="ARBA00037998"/>
    </source>
</evidence>
<protein>
    <submittedName>
        <fullName evidence="11">Branched-chain amino acid ABC transporter, permease protein</fullName>
    </submittedName>
</protein>
<reference evidence="11 12" key="1">
    <citation type="submission" date="2012-05" db="EMBL/GenBank/DDBJ databases">
        <title>Complete Genome Sequence of Lactobacillus coryniformis CECT5711.</title>
        <authorList>
            <person name="Rodriguez J.M."/>
        </authorList>
    </citation>
    <scope>NUCLEOTIDE SEQUENCE [LARGE SCALE GENOMIC DNA]</scope>
    <source>
        <strain evidence="12">CECT5711</strain>
    </source>
</reference>
<feature type="transmembrane region" description="Helical" evidence="10">
    <location>
        <begin position="246"/>
        <end position="274"/>
    </location>
</feature>
<dbReference type="PANTHER" id="PTHR11795">
    <property type="entry name" value="BRANCHED-CHAIN AMINO ACID TRANSPORT SYSTEM PERMEASE PROTEIN LIVH"/>
    <property type="match status" value="1"/>
</dbReference>
<feature type="transmembrane region" description="Helical" evidence="10">
    <location>
        <begin position="286"/>
        <end position="305"/>
    </location>
</feature>
<dbReference type="Proteomes" id="UP000007271">
    <property type="component" value="Unassembled WGS sequence"/>
</dbReference>
<dbReference type="GO" id="GO:0005886">
    <property type="term" value="C:plasma membrane"/>
    <property type="evidence" value="ECO:0007669"/>
    <property type="project" value="UniProtKB-SubCell"/>
</dbReference>
<dbReference type="CDD" id="cd06582">
    <property type="entry name" value="TM_PBP1_LivH_like"/>
    <property type="match status" value="1"/>
</dbReference>
<dbReference type="EMBL" id="AKFP01000007">
    <property type="protein sequence ID" value="EJN56506.1"/>
    <property type="molecule type" value="Genomic_DNA"/>
</dbReference>
<dbReference type="InterPro" id="IPR001851">
    <property type="entry name" value="ABC_transp_permease"/>
</dbReference>